<dbReference type="PANTHER" id="PTHR42934:SF2">
    <property type="entry name" value="GLYCOLATE OXIDASE SUBUNIT GLCD"/>
    <property type="match status" value="1"/>
</dbReference>
<dbReference type="GO" id="GO:0071949">
    <property type="term" value="F:FAD binding"/>
    <property type="evidence" value="ECO:0007669"/>
    <property type="project" value="InterPro"/>
</dbReference>
<dbReference type="STRING" id="1111454.HMPREF1250_1289"/>
<evidence type="ECO:0000259" key="5">
    <source>
        <dbReference type="PROSITE" id="PS51387"/>
    </source>
</evidence>
<dbReference type="Proteomes" id="UP000017090">
    <property type="component" value="Unassembled WGS sequence"/>
</dbReference>
<dbReference type="eggNOG" id="COG0277">
    <property type="taxonomic scope" value="Bacteria"/>
</dbReference>
<dbReference type="InterPro" id="IPR036318">
    <property type="entry name" value="FAD-bd_PCMH-like_sf"/>
</dbReference>
<dbReference type="PATRIC" id="fig|1111454.3.peg.113"/>
<sequence length="473" mass="51474">MGVKEMNYTKVTENIAAQLRTIVGEKNVWTDVEAMQPYGHDEVTDPAYHHLPEAVVFPQTTEEVAAVVILANEHHFPIVPRGAGTGLACGAVPSCGGIVLSLEKMNAIEEINEDALYAVVQPGVRTADLQRAAEEKGLFYAGDPCSGDSCQIGGNIATNAGGNRAVKYGTTRHQVYAVEVVTPLGKIVELGARLKKQSTGYCLDQLIIGSEGTLGIITKATLKLLPKPKYTLDILAVFDSVDATIGIVSKIDKAGITPTCVEFMDNITIKSVERFLGEPLQGSAQGNYLIIEVEGKDEDDLDDKALFLDALCSENGASAVLVADSARIWKARKAFAEAVRAESRIVCKEDVVVPVDQEPALLATILKLARKYGLITRIASHAGDGNIHLNILKNEELSYDRWNEQVEKNQQELYTAIYRLGGRLSGEHGIGFKRKHLMKAFTNPDELDMMKAVKRALDPNYILNPGKIFDLDI</sequence>
<reference evidence="6 7" key="1">
    <citation type="submission" date="2013-09" db="EMBL/GenBank/DDBJ databases">
        <authorList>
            <person name="Durkin A.S."/>
            <person name="Haft D.R."/>
            <person name="McCorrison J."/>
            <person name="Torralba M."/>
            <person name="Gillis M."/>
            <person name="Haft D.H."/>
            <person name="Methe B."/>
            <person name="Sutton G."/>
            <person name="Nelson K.E."/>
        </authorList>
    </citation>
    <scope>NUCLEOTIDE SEQUENCE [LARGE SCALE GENOMIC DNA]</scope>
    <source>
        <strain evidence="6 7">BV3C16-1</strain>
    </source>
</reference>
<dbReference type="InterPro" id="IPR006094">
    <property type="entry name" value="Oxid_FAD_bind_N"/>
</dbReference>
<dbReference type="Gene3D" id="3.30.70.2190">
    <property type="match status" value="1"/>
</dbReference>
<dbReference type="SUPFAM" id="SSF55103">
    <property type="entry name" value="FAD-linked oxidases, C-terminal domain"/>
    <property type="match status" value="1"/>
</dbReference>
<evidence type="ECO:0000313" key="6">
    <source>
        <dbReference type="EMBL" id="ERT62476.1"/>
    </source>
</evidence>
<dbReference type="InterPro" id="IPR016167">
    <property type="entry name" value="FAD-bd_PCMH_sub1"/>
</dbReference>
<keyword evidence="4" id="KW-0560">Oxidoreductase</keyword>
<organism evidence="6 7">
    <name type="scientific">Megasphaera vaginalis</name>
    <name type="common">ex Srinivasan et al. 2021</name>
    <dbReference type="NCBI Taxonomy" id="1111454"/>
    <lineage>
        <taxon>Bacteria</taxon>
        <taxon>Bacillati</taxon>
        <taxon>Bacillota</taxon>
        <taxon>Negativicutes</taxon>
        <taxon>Veillonellales</taxon>
        <taxon>Veillonellaceae</taxon>
        <taxon>Megasphaera</taxon>
    </lineage>
</organism>
<comment type="caution">
    <text evidence="6">The sequence shown here is derived from an EMBL/GenBank/DDBJ whole genome shotgun (WGS) entry which is preliminary data.</text>
</comment>
<evidence type="ECO:0000256" key="3">
    <source>
        <dbReference type="ARBA" id="ARBA00022827"/>
    </source>
</evidence>
<dbReference type="EMBL" id="AWXA01000004">
    <property type="protein sequence ID" value="ERT62476.1"/>
    <property type="molecule type" value="Genomic_DNA"/>
</dbReference>
<gene>
    <name evidence="6" type="ORF">HMPREF1250_1289</name>
</gene>
<dbReference type="InterPro" id="IPR016171">
    <property type="entry name" value="Vanillyl_alc_oxidase_C-sub2"/>
</dbReference>
<accession>U7UT50</accession>
<dbReference type="AlphaFoldDB" id="U7UT50"/>
<evidence type="ECO:0000313" key="7">
    <source>
        <dbReference type="Proteomes" id="UP000017090"/>
    </source>
</evidence>
<dbReference type="InterPro" id="IPR016164">
    <property type="entry name" value="FAD-linked_Oxase-like_C"/>
</dbReference>
<name>U7UT50_9FIRM</name>
<dbReference type="Gene3D" id="3.30.70.2740">
    <property type="match status" value="1"/>
</dbReference>
<dbReference type="InterPro" id="IPR016166">
    <property type="entry name" value="FAD-bd_PCMH"/>
</dbReference>
<dbReference type="SUPFAM" id="SSF56176">
    <property type="entry name" value="FAD-binding/transporter-associated domain-like"/>
    <property type="match status" value="1"/>
</dbReference>
<feature type="domain" description="FAD-binding PCMH-type" evidence="5">
    <location>
        <begin position="48"/>
        <end position="227"/>
    </location>
</feature>
<dbReference type="InterPro" id="IPR004113">
    <property type="entry name" value="FAD-bd_oxidored_4_C"/>
</dbReference>
<keyword evidence="3" id="KW-0274">FAD</keyword>
<dbReference type="Gene3D" id="3.30.43.10">
    <property type="entry name" value="Uridine Diphospho-n-acetylenolpyruvylglucosamine Reductase, domain 2"/>
    <property type="match status" value="1"/>
</dbReference>
<dbReference type="Pfam" id="PF01565">
    <property type="entry name" value="FAD_binding_4"/>
    <property type="match status" value="1"/>
</dbReference>
<dbReference type="InterPro" id="IPR051914">
    <property type="entry name" value="FAD-linked_OxidoTrans_Type4"/>
</dbReference>
<proteinExistence type="predicted"/>
<dbReference type="Pfam" id="PF02913">
    <property type="entry name" value="FAD-oxidase_C"/>
    <property type="match status" value="1"/>
</dbReference>
<dbReference type="Gene3D" id="3.30.465.10">
    <property type="match status" value="1"/>
</dbReference>
<evidence type="ECO:0000256" key="1">
    <source>
        <dbReference type="ARBA" id="ARBA00001974"/>
    </source>
</evidence>
<evidence type="ECO:0000256" key="4">
    <source>
        <dbReference type="ARBA" id="ARBA00023002"/>
    </source>
</evidence>
<dbReference type="FunFam" id="1.10.45.10:FF:000001">
    <property type="entry name" value="D-lactate dehydrogenase mitochondrial"/>
    <property type="match status" value="1"/>
</dbReference>
<dbReference type="GO" id="GO:0016491">
    <property type="term" value="F:oxidoreductase activity"/>
    <property type="evidence" value="ECO:0007669"/>
    <property type="project" value="UniProtKB-KW"/>
</dbReference>
<dbReference type="PANTHER" id="PTHR42934">
    <property type="entry name" value="GLYCOLATE OXIDASE SUBUNIT GLCD"/>
    <property type="match status" value="1"/>
</dbReference>
<evidence type="ECO:0000256" key="2">
    <source>
        <dbReference type="ARBA" id="ARBA00022630"/>
    </source>
</evidence>
<keyword evidence="7" id="KW-1185">Reference proteome</keyword>
<comment type="cofactor">
    <cofactor evidence="1">
        <name>FAD</name>
        <dbReference type="ChEBI" id="CHEBI:57692"/>
    </cofactor>
</comment>
<dbReference type="InterPro" id="IPR016169">
    <property type="entry name" value="FAD-bd_PCMH_sub2"/>
</dbReference>
<keyword evidence="2" id="KW-0285">Flavoprotein</keyword>
<protein>
    <submittedName>
        <fullName evidence="6">Putative glycolate oxidase, subunit GlcD</fullName>
    </submittedName>
</protein>
<dbReference type="Gene3D" id="1.10.45.10">
    <property type="entry name" value="Vanillyl-alcohol Oxidase, Chain A, domain 4"/>
    <property type="match status" value="1"/>
</dbReference>
<dbReference type="PROSITE" id="PS51387">
    <property type="entry name" value="FAD_PCMH"/>
    <property type="match status" value="1"/>
</dbReference>